<keyword evidence="4" id="KW-0804">Transcription</keyword>
<dbReference type="Gene3D" id="2.40.330.10">
    <property type="entry name" value="DNA-binding pseudobarrel domain"/>
    <property type="match status" value="2"/>
</dbReference>
<evidence type="ECO:0000256" key="5">
    <source>
        <dbReference type="ARBA" id="ARBA00023242"/>
    </source>
</evidence>
<evidence type="ECO:0000256" key="6">
    <source>
        <dbReference type="SAM" id="MobiDB-lite"/>
    </source>
</evidence>
<evidence type="ECO:0000256" key="3">
    <source>
        <dbReference type="ARBA" id="ARBA00023125"/>
    </source>
</evidence>
<sequence>LSSSLHVAQVSVWLDGFFPMVQSVPPAFWARYMVGVSSGSACSLVGPSGNAWSVDLVKNEAGLFFETGWKEFVHDHSFSAGEFLVFEYDGKSRFDVLVFDTTMCEKEAAYHAQPSQVMSAAAESLRKDSQAISKKNKKSGSSSSQEETRISRSTRVSSEGSRGKELQMPLVGVVWVSQRRPVTEEEIERALKHATSFNCRFRLTTGHYIQIIPVLVSNYFPKETTSLTLYGPCGNSWTVNFLRYEMDRCVLTAGWRKFALDNHLEEDDACVFEFIKTDEVRVHIFRVVDKIAPCIRGTPRSRTWMTKTTR</sequence>
<accession>A0A843TVC1</accession>
<dbReference type="SUPFAM" id="SSF101936">
    <property type="entry name" value="DNA-binding pseudobarrel domain"/>
    <property type="match status" value="2"/>
</dbReference>
<dbReference type="OrthoDB" id="1666376at2759"/>
<comment type="caution">
    <text evidence="8">The sequence shown here is derived from an EMBL/GenBank/DDBJ whole genome shotgun (WGS) entry which is preliminary data.</text>
</comment>
<keyword evidence="2" id="KW-0805">Transcription regulation</keyword>
<evidence type="ECO:0000259" key="7">
    <source>
        <dbReference type="PROSITE" id="PS50863"/>
    </source>
</evidence>
<feature type="domain" description="TF-B3" evidence="7">
    <location>
        <begin position="227"/>
        <end position="288"/>
    </location>
</feature>
<keyword evidence="5" id="KW-0539">Nucleus</keyword>
<evidence type="ECO:0000313" key="8">
    <source>
        <dbReference type="EMBL" id="MQL73334.1"/>
    </source>
</evidence>
<comment type="subcellular location">
    <subcellularLocation>
        <location evidence="1">Nucleus</location>
    </subcellularLocation>
</comment>
<dbReference type="InterPro" id="IPR044837">
    <property type="entry name" value="REM16-like"/>
</dbReference>
<feature type="region of interest" description="Disordered" evidence="6">
    <location>
        <begin position="129"/>
        <end position="164"/>
    </location>
</feature>
<evidence type="ECO:0000256" key="1">
    <source>
        <dbReference type="ARBA" id="ARBA00004123"/>
    </source>
</evidence>
<name>A0A843TVC1_COLES</name>
<dbReference type="PROSITE" id="PS50863">
    <property type="entry name" value="B3"/>
    <property type="match status" value="2"/>
</dbReference>
<dbReference type="AlphaFoldDB" id="A0A843TVC1"/>
<protein>
    <recommendedName>
        <fullName evidence="7">TF-B3 domain-containing protein</fullName>
    </recommendedName>
</protein>
<dbReference type="SMART" id="SM01019">
    <property type="entry name" value="B3"/>
    <property type="match status" value="2"/>
</dbReference>
<feature type="compositionally biased region" description="Polar residues" evidence="6">
    <location>
        <begin position="151"/>
        <end position="160"/>
    </location>
</feature>
<dbReference type="PANTHER" id="PTHR31391">
    <property type="entry name" value="B3 DOMAIN-CONTAINING PROTEIN OS11G0197600-RELATED"/>
    <property type="match status" value="1"/>
</dbReference>
<evidence type="ECO:0000313" key="9">
    <source>
        <dbReference type="Proteomes" id="UP000652761"/>
    </source>
</evidence>
<feature type="non-terminal residue" evidence="8">
    <location>
        <position position="310"/>
    </location>
</feature>
<dbReference type="GO" id="GO:0003677">
    <property type="term" value="F:DNA binding"/>
    <property type="evidence" value="ECO:0007669"/>
    <property type="project" value="UniProtKB-KW"/>
</dbReference>
<dbReference type="Proteomes" id="UP000652761">
    <property type="component" value="Unassembled WGS sequence"/>
</dbReference>
<dbReference type="Pfam" id="PF02362">
    <property type="entry name" value="B3"/>
    <property type="match status" value="2"/>
</dbReference>
<dbReference type="PANTHER" id="PTHR31391:SF155">
    <property type="entry name" value="B3 DOMAIN-CONTAINING PROTEIN OS11G0197600"/>
    <property type="match status" value="1"/>
</dbReference>
<evidence type="ECO:0000256" key="4">
    <source>
        <dbReference type="ARBA" id="ARBA00023163"/>
    </source>
</evidence>
<dbReference type="EMBL" id="NMUH01000161">
    <property type="protein sequence ID" value="MQL73334.1"/>
    <property type="molecule type" value="Genomic_DNA"/>
</dbReference>
<gene>
    <name evidence="8" type="ORF">Taro_005679</name>
</gene>
<dbReference type="GO" id="GO:0005634">
    <property type="term" value="C:nucleus"/>
    <property type="evidence" value="ECO:0007669"/>
    <property type="project" value="UniProtKB-SubCell"/>
</dbReference>
<evidence type="ECO:0000256" key="2">
    <source>
        <dbReference type="ARBA" id="ARBA00023015"/>
    </source>
</evidence>
<dbReference type="InterPro" id="IPR003340">
    <property type="entry name" value="B3_DNA-bd"/>
</dbReference>
<organism evidence="8 9">
    <name type="scientific">Colocasia esculenta</name>
    <name type="common">Wild taro</name>
    <name type="synonym">Arum esculentum</name>
    <dbReference type="NCBI Taxonomy" id="4460"/>
    <lineage>
        <taxon>Eukaryota</taxon>
        <taxon>Viridiplantae</taxon>
        <taxon>Streptophyta</taxon>
        <taxon>Embryophyta</taxon>
        <taxon>Tracheophyta</taxon>
        <taxon>Spermatophyta</taxon>
        <taxon>Magnoliopsida</taxon>
        <taxon>Liliopsida</taxon>
        <taxon>Araceae</taxon>
        <taxon>Aroideae</taxon>
        <taxon>Colocasieae</taxon>
        <taxon>Colocasia</taxon>
    </lineage>
</organism>
<dbReference type="InterPro" id="IPR015300">
    <property type="entry name" value="DNA-bd_pseudobarrel_sf"/>
</dbReference>
<feature type="domain" description="TF-B3" evidence="7">
    <location>
        <begin position="44"/>
        <end position="102"/>
    </location>
</feature>
<proteinExistence type="predicted"/>
<keyword evidence="3" id="KW-0238">DNA-binding</keyword>
<reference evidence="8" key="1">
    <citation type="submission" date="2017-07" db="EMBL/GenBank/DDBJ databases">
        <title>Taro Niue Genome Assembly and Annotation.</title>
        <authorList>
            <person name="Atibalentja N."/>
            <person name="Keating K."/>
            <person name="Fields C.J."/>
        </authorList>
    </citation>
    <scope>NUCLEOTIDE SEQUENCE</scope>
    <source>
        <strain evidence="8">Niue_2</strain>
        <tissue evidence="8">Leaf</tissue>
    </source>
</reference>
<keyword evidence="9" id="KW-1185">Reference proteome</keyword>
<dbReference type="CDD" id="cd10017">
    <property type="entry name" value="B3_DNA"/>
    <property type="match status" value="2"/>
</dbReference>